<dbReference type="SMART" id="SM00062">
    <property type="entry name" value="PBPb"/>
    <property type="match status" value="1"/>
</dbReference>
<sequence length="302" mass="31969">MLPVRRAVAAVITAGALTLGLSSCVTNEETSTPQGWQPILPEKDPAVAALVPPELAQRGTLLSATNPPFAPFEFKDSEGNLIGFEMDLARAVGSVMGLKTEIRQQDFAMILPAINGGTIDFGASGFTDTPERQENFDFVDFLYAGIQWAQQEGAAPIDPDHACGLTVAVQRATVGETDDVRPKSEECVARGEEPIEVLSYETADQAATALVVGRADAFSADSPVIAWAVERAGGKITTTGEIFAAAPYGFATPKGSQLTDAVAAAMQVLIESGDYQRILAQWNIEDGLLDQALINEEPAELS</sequence>
<gene>
    <name evidence="7" type="ORF">CATYP_05880</name>
</gene>
<dbReference type="InterPro" id="IPR001638">
    <property type="entry name" value="Solute-binding_3/MltF_N"/>
</dbReference>
<feature type="chain" id="PRO_5045155973" evidence="5">
    <location>
        <begin position="28"/>
        <end position="302"/>
    </location>
</feature>
<dbReference type="CDD" id="cd01004">
    <property type="entry name" value="PBP2_MidA_like"/>
    <property type="match status" value="1"/>
</dbReference>
<dbReference type="PROSITE" id="PS01039">
    <property type="entry name" value="SBP_BACTERIAL_3"/>
    <property type="match status" value="1"/>
</dbReference>
<dbReference type="SUPFAM" id="SSF53850">
    <property type="entry name" value="Periplasmic binding protein-like II"/>
    <property type="match status" value="1"/>
</dbReference>
<evidence type="ECO:0000256" key="4">
    <source>
        <dbReference type="RuleBase" id="RU003744"/>
    </source>
</evidence>
<name>A0ABM5QN37_9CORY</name>
<evidence type="ECO:0000313" key="7">
    <source>
        <dbReference type="EMBL" id="AIG64223.1"/>
    </source>
</evidence>
<dbReference type="RefSeq" id="WP_038605674.1">
    <property type="nucleotide sequence ID" value="NZ_CP008944.1"/>
</dbReference>
<evidence type="ECO:0000313" key="8">
    <source>
        <dbReference type="Proteomes" id="UP000028504"/>
    </source>
</evidence>
<accession>A0ABM5QN37</accession>
<evidence type="ECO:0000259" key="6">
    <source>
        <dbReference type="SMART" id="SM00062"/>
    </source>
</evidence>
<evidence type="ECO:0000256" key="2">
    <source>
        <dbReference type="ARBA" id="ARBA00010333"/>
    </source>
</evidence>
<dbReference type="PROSITE" id="PS51257">
    <property type="entry name" value="PROKAR_LIPOPROTEIN"/>
    <property type="match status" value="1"/>
</dbReference>
<organism evidence="7 8">
    <name type="scientific">Corynebacterium atypicum</name>
    <dbReference type="NCBI Taxonomy" id="191610"/>
    <lineage>
        <taxon>Bacteria</taxon>
        <taxon>Bacillati</taxon>
        <taxon>Actinomycetota</taxon>
        <taxon>Actinomycetes</taxon>
        <taxon>Mycobacteriales</taxon>
        <taxon>Corynebacteriaceae</taxon>
        <taxon>Corynebacterium</taxon>
    </lineage>
</organism>
<keyword evidence="8" id="KW-1185">Reference proteome</keyword>
<dbReference type="InterPro" id="IPR018313">
    <property type="entry name" value="SBP_3_CS"/>
</dbReference>
<proteinExistence type="inferred from homology"/>
<dbReference type="EMBL" id="CP008944">
    <property type="protein sequence ID" value="AIG64223.1"/>
    <property type="molecule type" value="Genomic_DNA"/>
</dbReference>
<feature type="domain" description="Solute-binding protein family 3/N-terminal" evidence="6">
    <location>
        <begin position="60"/>
        <end position="286"/>
    </location>
</feature>
<protein>
    <submittedName>
        <fullName evidence="7">ABC transporter substrate-binding protein</fullName>
    </submittedName>
</protein>
<dbReference type="PANTHER" id="PTHR35936">
    <property type="entry name" value="MEMBRANE-BOUND LYTIC MUREIN TRANSGLYCOSYLASE F"/>
    <property type="match status" value="1"/>
</dbReference>
<feature type="signal peptide" evidence="5">
    <location>
        <begin position="1"/>
        <end position="27"/>
    </location>
</feature>
<dbReference type="Pfam" id="PF00497">
    <property type="entry name" value="SBP_bac_3"/>
    <property type="match status" value="1"/>
</dbReference>
<keyword evidence="3 5" id="KW-0732">Signal</keyword>
<evidence type="ECO:0000256" key="5">
    <source>
        <dbReference type="SAM" id="SignalP"/>
    </source>
</evidence>
<evidence type="ECO:0000256" key="1">
    <source>
        <dbReference type="ARBA" id="ARBA00004196"/>
    </source>
</evidence>
<dbReference type="PANTHER" id="PTHR35936:SF17">
    <property type="entry name" value="ARGININE-BINDING EXTRACELLULAR PROTEIN ARTP"/>
    <property type="match status" value="1"/>
</dbReference>
<dbReference type="Gene3D" id="3.40.190.10">
    <property type="entry name" value="Periplasmic binding protein-like II"/>
    <property type="match status" value="2"/>
</dbReference>
<comment type="subcellular location">
    <subcellularLocation>
        <location evidence="1">Cell envelope</location>
    </subcellularLocation>
</comment>
<comment type="similarity">
    <text evidence="2 4">Belongs to the bacterial solute-binding protein 3 family.</text>
</comment>
<dbReference type="Proteomes" id="UP000028504">
    <property type="component" value="Chromosome"/>
</dbReference>
<reference evidence="7 8" key="1">
    <citation type="submission" date="2014-07" db="EMBL/GenBank/DDBJ databases">
        <title>Complete genome sequence of Corynebacterium atypicum DSM 44849: identifiction of the mycolic acid biosynthesis genes.</title>
        <authorList>
            <person name="Tippelt A."/>
            <person name="Mollmann S."/>
            <person name="Albersmeier A."/>
            <person name="Jaenicke S."/>
            <person name="Ruckert C."/>
            <person name="Tauch A."/>
        </authorList>
    </citation>
    <scope>NUCLEOTIDE SEQUENCE [LARGE SCALE GENOMIC DNA]</scope>
    <source>
        <strain evidence="7 8">R2070</strain>
    </source>
</reference>
<evidence type="ECO:0000256" key="3">
    <source>
        <dbReference type="ARBA" id="ARBA00022729"/>
    </source>
</evidence>